<dbReference type="OrthoDB" id="5314306at2759"/>
<gene>
    <name evidence="2" type="ORF">C3L33_02665</name>
</gene>
<dbReference type="NCBIfam" id="TIGR01640">
    <property type="entry name" value="F_box_assoc_1"/>
    <property type="match status" value="1"/>
</dbReference>
<evidence type="ECO:0000259" key="1">
    <source>
        <dbReference type="Pfam" id="PF07734"/>
    </source>
</evidence>
<accession>A0A6A4MHS3</accession>
<evidence type="ECO:0000313" key="3">
    <source>
        <dbReference type="Proteomes" id="UP000428333"/>
    </source>
</evidence>
<dbReference type="InterPro" id="IPR050796">
    <property type="entry name" value="SCF_F-box_component"/>
</dbReference>
<comment type="caution">
    <text evidence="2">The sequence shown here is derived from an EMBL/GenBank/DDBJ whole genome shotgun (WGS) entry which is preliminary data.</text>
</comment>
<dbReference type="EMBL" id="QEFC01000258">
    <property type="protein sequence ID" value="KAE9465418.1"/>
    <property type="molecule type" value="Genomic_DNA"/>
</dbReference>
<dbReference type="InterPro" id="IPR017451">
    <property type="entry name" value="F-box-assoc_interact_dom"/>
</dbReference>
<dbReference type="InterPro" id="IPR006527">
    <property type="entry name" value="F-box-assoc_dom_typ1"/>
</dbReference>
<proteinExistence type="predicted"/>
<dbReference type="Pfam" id="PF07734">
    <property type="entry name" value="FBA_1"/>
    <property type="match status" value="1"/>
</dbReference>
<reference evidence="2 3" key="1">
    <citation type="journal article" date="2019" name="Genome Biol. Evol.">
        <title>The Rhododendron genome and chromosomal organization provide insight into shared whole-genome duplications across the heath family (Ericaceae).</title>
        <authorList>
            <person name="Soza V.L."/>
            <person name="Lindsley D."/>
            <person name="Waalkes A."/>
            <person name="Ramage E."/>
            <person name="Patwardhan R.P."/>
            <person name="Burton J.N."/>
            <person name="Adey A."/>
            <person name="Kumar A."/>
            <person name="Qiu R."/>
            <person name="Shendure J."/>
            <person name="Hall B."/>
        </authorList>
    </citation>
    <scope>NUCLEOTIDE SEQUENCE [LARGE SCALE GENOMIC DNA]</scope>
    <source>
        <strain evidence="2">RSF 1966-606</strain>
    </source>
</reference>
<dbReference type="PANTHER" id="PTHR31672">
    <property type="entry name" value="BNACNNG10540D PROTEIN"/>
    <property type="match status" value="1"/>
</dbReference>
<feature type="domain" description="F-box associated beta-propeller type 1" evidence="1">
    <location>
        <begin position="42"/>
        <end position="222"/>
    </location>
</feature>
<dbReference type="AlphaFoldDB" id="A0A6A4MHS3"/>
<feature type="non-terminal residue" evidence="2">
    <location>
        <position position="1"/>
    </location>
</feature>
<sequence>MALPHLHPQLHRHPPHSLPANNNPHLLLLRHCSLNPNQEHFSLRFDDNTFNPYTHFKSPFNSQYFLRVVGTCNGLLCLSDDWFGDKHRVILWNPLIQRYVTLPAPNFTVHAFGPYQSFLGFGFDSLTNNYKVVRVVYPHKLDRSMLHCEISPPKVEVYSLRTRSWKPIAGSVPSCNMVEFFWQHVFVKGAAHWIGYNRRQGEGKTHNVILCFGMGNEAFGKMGLPEAVSWTKLYIVDMPDGIPNVFGFRRSGELLMATRGGDFVSYHRGSKRVEKLGMRTVKGSIYAESYVESLVLLDGMNGDFRGQCSLVDSLEDSQGGQKEEVDEETLERAFNRNFLSAAAFLTGSLLEFLIRN</sequence>
<keyword evidence="3" id="KW-1185">Reference proteome</keyword>
<dbReference type="Proteomes" id="UP000428333">
    <property type="component" value="Linkage Group LG02"/>
</dbReference>
<dbReference type="PANTHER" id="PTHR31672:SF13">
    <property type="entry name" value="F-BOX PROTEIN CPR30-LIKE"/>
    <property type="match status" value="1"/>
</dbReference>
<protein>
    <recommendedName>
        <fullName evidence="1">F-box associated beta-propeller type 1 domain-containing protein</fullName>
    </recommendedName>
</protein>
<name>A0A6A4MHS3_9ERIC</name>
<evidence type="ECO:0000313" key="2">
    <source>
        <dbReference type="EMBL" id="KAE9465418.1"/>
    </source>
</evidence>
<organism evidence="2 3">
    <name type="scientific">Rhododendron williamsianum</name>
    <dbReference type="NCBI Taxonomy" id="262921"/>
    <lineage>
        <taxon>Eukaryota</taxon>
        <taxon>Viridiplantae</taxon>
        <taxon>Streptophyta</taxon>
        <taxon>Embryophyta</taxon>
        <taxon>Tracheophyta</taxon>
        <taxon>Spermatophyta</taxon>
        <taxon>Magnoliopsida</taxon>
        <taxon>eudicotyledons</taxon>
        <taxon>Gunneridae</taxon>
        <taxon>Pentapetalae</taxon>
        <taxon>asterids</taxon>
        <taxon>Ericales</taxon>
        <taxon>Ericaceae</taxon>
        <taxon>Ericoideae</taxon>
        <taxon>Rhodoreae</taxon>
        <taxon>Rhododendron</taxon>
    </lineage>
</organism>